<feature type="signal peptide" evidence="4">
    <location>
        <begin position="1"/>
        <end position="24"/>
    </location>
</feature>
<feature type="chain" id="PRO_5032817317" evidence="4">
    <location>
        <begin position="25"/>
        <end position="340"/>
    </location>
</feature>
<sequence>MIQAQVIRNSVILLLFATASAAMAQTSLTTPAGRISDPAIRADQEVYASTQMRLRRINEAGTPLSDERLAKAQCWLDVSFHEYSRNDRSDFPQRALTESVRLAEALETRSTAPLPEADFVTRSRSLRPDLWARLAAMRGGAGFDCAARHAACAEVELVHAANENEQLGWRHATPYVLIAEDAVDRAAKVMAQCATVAPAPVATREAPQRNLVLERIELSADALFAYKRSGLADMLPEGRAKLDEVIAKIAAHAALVEKMRVVGHTDRLGGTDYNDRLALRRAQTVADYLAKGGISVPIAVASMGKREQIKACEGNKRTPELIACLQPNRRVTIDITRARE</sequence>
<evidence type="ECO:0000313" key="7">
    <source>
        <dbReference type="Proteomes" id="UP000561045"/>
    </source>
</evidence>
<comment type="subcellular location">
    <subcellularLocation>
        <location evidence="1">Membrane</location>
    </subcellularLocation>
</comment>
<dbReference type="PROSITE" id="PS51123">
    <property type="entry name" value="OMPA_2"/>
    <property type="match status" value="1"/>
</dbReference>
<name>A0A840BIP8_9RHOO</name>
<dbReference type="InterPro" id="IPR006665">
    <property type="entry name" value="OmpA-like"/>
</dbReference>
<dbReference type="SUPFAM" id="SSF103088">
    <property type="entry name" value="OmpA-like"/>
    <property type="match status" value="1"/>
</dbReference>
<dbReference type="GO" id="GO:0016020">
    <property type="term" value="C:membrane"/>
    <property type="evidence" value="ECO:0007669"/>
    <property type="project" value="UniProtKB-SubCell"/>
</dbReference>
<dbReference type="InterPro" id="IPR036737">
    <property type="entry name" value="OmpA-like_sf"/>
</dbReference>
<protein>
    <submittedName>
        <fullName evidence="6">Outer membrane protein OmpA-like peptidoglycan-associated protein</fullName>
    </submittedName>
</protein>
<accession>A0A840BIP8</accession>
<evidence type="ECO:0000259" key="5">
    <source>
        <dbReference type="PROSITE" id="PS51123"/>
    </source>
</evidence>
<dbReference type="EMBL" id="JACIET010000001">
    <property type="protein sequence ID" value="MBB4010796.1"/>
    <property type="molecule type" value="Genomic_DNA"/>
</dbReference>
<keyword evidence="2 3" id="KW-0472">Membrane</keyword>
<dbReference type="PRINTS" id="PR01021">
    <property type="entry name" value="OMPADOMAIN"/>
</dbReference>
<evidence type="ECO:0000313" key="6">
    <source>
        <dbReference type="EMBL" id="MBB4010796.1"/>
    </source>
</evidence>
<gene>
    <name evidence="6" type="ORF">GGR36_000104</name>
</gene>
<feature type="domain" description="OmpA-like" evidence="5">
    <location>
        <begin position="211"/>
        <end position="339"/>
    </location>
</feature>
<proteinExistence type="predicted"/>
<dbReference type="RefSeq" id="WP_183630737.1">
    <property type="nucleotide sequence ID" value="NZ_BAABLE010000011.1"/>
</dbReference>
<evidence type="ECO:0000256" key="3">
    <source>
        <dbReference type="PROSITE-ProRule" id="PRU00473"/>
    </source>
</evidence>
<evidence type="ECO:0000256" key="4">
    <source>
        <dbReference type="SAM" id="SignalP"/>
    </source>
</evidence>
<organism evidence="6 7">
    <name type="scientific">Niveibacterium umoris</name>
    <dbReference type="NCBI Taxonomy" id="1193620"/>
    <lineage>
        <taxon>Bacteria</taxon>
        <taxon>Pseudomonadati</taxon>
        <taxon>Pseudomonadota</taxon>
        <taxon>Betaproteobacteria</taxon>
        <taxon>Rhodocyclales</taxon>
        <taxon>Rhodocyclaceae</taxon>
        <taxon>Niveibacterium</taxon>
    </lineage>
</organism>
<dbReference type="AlphaFoldDB" id="A0A840BIP8"/>
<dbReference type="InterPro" id="IPR006664">
    <property type="entry name" value="OMP_bac"/>
</dbReference>
<dbReference type="CDD" id="cd07185">
    <property type="entry name" value="OmpA_C-like"/>
    <property type="match status" value="1"/>
</dbReference>
<reference evidence="6 7" key="1">
    <citation type="submission" date="2020-08" db="EMBL/GenBank/DDBJ databases">
        <title>Genomic Encyclopedia of Type Strains, Phase IV (KMG-IV): sequencing the most valuable type-strain genomes for metagenomic binning, comparative biology and taxonomic classification.</title>
        <authorList>
            <person name="Goeker M."/>
        </authorList>
    </citation>
    <scope>NUCLEOTIDE SEQUENCE [LARGE SCALE GENOMIC DNA]</scope>
    <source>
        <strain evidence="6 7">DSM 106739</strain>
    </source>
</reference>
<keyword evidence="7" id="KW-1185">Reference proteome</keyword>
<dbReference type="Proteomes" id="UP000561045">
    <property type="component" value="Unassembled WGS sequence"/>
</dbReference>
<evidence type="ECO:0000256" key="2">
    <source>
        <dbReference type="ARBA" id="ARBA00023136"/>
    </source>
</evidence>
<dbReference type="Pfam" id="PF00691">
    <property type="entry name" value="OmpA"/>
    <property type="match status" value="1"/>
</dbReference>
<evidence type="ECO:0000256" key="1">
    <source>
        <dbReference type="ARBA" id="ARBA00004370"/>
    </source>
</evidence>
<keyword evidence="4" id="KW-0732">Signal</keyword>
<comment type="caution">
    <text evidence="6">The sequence shown here is derived from an EMBL/GenBank/DDBJ whole genome shotgun (WGS) entry which is preliminary data.</text>
</comment>
<dbReference type="Gene3D" id="3.30.1330.60">
    <property type="entry name" value="OmpA-like domain"/>
    <property type="match status" value="1"/>
</dbReference>